<gene>
    <name evidence="2" type="ORF">UFOVP242_37</name>
</gene>
<proteinExistence type="predicted"/>
<reference evidence="2" key="1">
    <citation type="submission" date="2020-05" db="EMBL/GenBank/DDBJ databases">
        <authorList>
            <person name="Chiriac C."/>
            <person name="Salcher M."/>
            <person name="Ghai R."/>
            <person name="Kavagutti S V."/>
        </authorList>
    </citation>
    <scope>NUCLEOTIDE SEQUENCE</scope>
</reference>
<feature type="transmembrane region" description="Helical" evidence="1">
    <location>
        <begin position="138"/>
        <end position="158"/>
    </location>
</feature>
<dbReference type="EMBL" id="LR798294">
    <property type="protein sequence ID" value="CAB5221713.1"/>
    <property type="molecule type" value="Genomic_DNA"/>
</dbReference>
<keyword evidence="1" id="KW-0472">Membrane</keyword>
<evidence type="ECO:0000256" key="1">
    <source>
        <dbReference type="SAM" id="Phobius"/>
    </source>
</evidence>
<keyword evidence="1" id="KW-0812">Transmembrane</keyword>
<organism evidence="2">
    <name type="scientific">uncultured Caudovirales phage</name>
    <dbReference type="NCBI Taxonomy" id="2100421"/>
    <lineage>
        <taxon>Viruses</taxon>
        <taxon>Duplodnaviria</taxon>
        <taxon>Heunggongvirae</taxon>
        <taxon>Uroviricota</taxon>
        <taxon>Caudoviricetes</taxon>
        <taxon>Peduoviridae</taxon>
        <taxon>Maltschvirus</taxon>
        <taxon>Maltschvirus maltsch</taxon>
    </lineage>
</organism>
<sequence length="162" mass="18397">MIDPITIGIAFTAAQQSVGYIKKAIALGKDVNSLYGQFARFFENSDTIHEAEVKLRTDKTILTDGQIRSMSIQIAMQSKALRDAEKELKELLIYTGNKDVWDHMMAERVRMYKERAKIQADLKNAKIKAQADLIDRCIIFICFSVIAIPVFGFSYAMIVRQL</sequence>
<keyword evidence="1" id="KW-1133">Transmembrane helix</keyword>
<name>A0A6J7X349_9CAUD</name>
<evidence type="ECO:0000313" key="2">
    <source>
        <dbReference type="EMBL" id="CAB5221713.1"/>
    </source>
</evidence>
<accession>A0A6J7X349</accession>
<protein>
    <submittedName>
        <fullName evidence="2">Uncharacterized protein</fullName>
    </submittedName>
</protein>